<dbReference type="OrthoDB" id="1445370at2"/>
<proteinExistence type="predicted"/>
<evidence type="ECO:0000313" key="3">
    <source>
        <dbReference type="Proteomes" id="UP000198034"/>
    </source>
</evidence>
<sequence>MKKTSIINLVLVATITAACGKKEEDWEGGGSDRKVYLRSDTTAAYTKTEYHHYNGGSYYAFRPYSTSKGTNNYSKRTGYYSDAIHSTSNTGYNSSKSSISRGGFGHSSFHVSS</sequence>
<feature type="region of interest" description="Disordered" evidence="1">
    <location>
        <begin position="89"/>
        <end position="113"/>
    </location>
</feature>
<dbReference type="AlphaFoldDB" id="A0A246G9L1"/>
<evidence type="ECO:0000313" key="2">
    <source>
        <dbReference type="EMBL" id="OWP76309.1"/>
    </source>
</evidence>
<gene>
    <name evidence="2" type="ORF">BWK62_09985</name>
</gene>
<accession>A0A246G9L1</accession>
<reference evidence="2 3" key="1">
    <citation type="journal article" date="2017" name="Infect. Genet. Evol.">
        <title>Comparative genome analysis of fish pathogen Flavobacterium columnare reveals extensive sequence diversity within the species.</title>
        <authorList>
            <person name="Kayansamruaj P."/>
            <person name="Dong H.T."/>
            <person name="Hirono I."/>
            <person name="Kondo H."/>
            <person name="Senapin S."/>
            <person name="Rodkhum C."/>
        </authorList>
    </citation>
    <scope>NUCLEOTIDE SEQUENCE [LARGE SCALE GENOMIC DNA]</scope>
    <source>
        <strain evidence="2 3">1214</strain>
    </source>
</reference>
<feature type="compositionally biased region" description="Low complexity" evidence="1">
    <location>
        <begin position="97"/>
        <end position="113"/>
    </location>
</feature>
<dbReference type="PROSITE" id="PS51257">
    <property type="entry name" value="PROKAR_LIPOPROTEIN"/>
    <property type="match status" value="1"/>
</dbReference>
<organism evidence="2 3">
    <name type="scientific">Flavobacterium columnare</name>
    <dbReference type="NCBI Taxonomy" id="996"/>
    <lineage>
        <taxon>Bacteria</taxon>
        <taxon>Pseudomonadati</taxon>
        <taxon>Bacteroidota</taxon>
        <taxon>Flavobacteriia</taxon>
        <taxon>Flavobacteriales</taxon>
        <taxon>Flavobacteriaceae</taxon>
        <taxon>Flavobacterium</taxon>
    </lineage>
</organism>
<evidence type="ECO:0008006" key="4">
    <source>
        <dbReference type="Google" id="ProtNLM"/>
    </source>
</evidence>
<dbReference type="EMBL" id="MTCY01000028">
    <property type="protein sequence ID" value="OWP76309.1"/>
    <property type="molecule type" value="Genomic_DNA"/>
</dbReference>
<name>A0A246G9L1_9FLAO</name>
<dbReference type="Proteomes" id="UP000198034">
    <property type="component" value="Unassembled WGS sequence"/>
</dbReference>
<comment type="caution">
    <text evidence="2">The sequence shown here is derived from an EMBL/GenBank/DDBJ whole genome shotgun (WGS) entry which is preliminary data.</text>
</comment>
<protein>
    <recommendedName>
        <fullName evidence="4">Lipoprotein</fullName>
    </recommendedName>
</protein>
<evidence type="ECO:0000256" key="1">
    <source>
        <dbReference type="SAM" id="MobiDB-lite"/>
    </source>
</evidence>